<keyword evidence="9" id="KW-1185">Reference proteome</keyword>
<sequence length="183" mass="20491">MFTLHSIPNAFTNGECEVILKALFDAPTDEARLIGQKRDYSHRNSELVWIDEVAGMEWVMERLIDLVRQANKDRFGFDLREFSESPQVAIYKASVGGHFSWHSDIGSSPTAARRKLTLVLQLSDPETYEGGNLEIMPGTKILTAERAQGCVSIFPSFTLHQVTAVTSGTRYSMTVWAHGPPFQ</sequence>
<dbReference type="SUPFAM" id="SSF51197">
    <property type="entry name" value="Clavaminate synthase-like"/>
    <property type="match status" value="1"/>
</dbReference>
<keyword evidence="5" id="KW-0560">Oxidoreductase</keyword>
<keyword evidence="2" id="KW-0479">Metal-binding</keyword>
<keyword evidence="4" id="KW-0223">Dioxygenase</keyword>
<dbReference type="InterPro" id="IPR005123">
    <property type="entry name" value="Oxoglu/Fe-dep_dioxygenase_dom"/>
</dbReference>
<evidence type="ECO:0000256" key="5">
    <source>
        <dbReference type="ARBA" id="ARBA00023002"/>
    </source>
</evidence>
<name>A0A1G7Z5A9_9RHOB</name>
<dbReference type="InterPro" id="IPR006620">
    <property type="entry name" value="Pro_4_hyd_alph"/>
</dbReference>
<dbReference type="OrthoDB" id="9812472at2"/>
<evidence type="ECO:0000256" key="4">
    <source>
        <dbReference type="ARBA" id="ARBA00022964"/>
    </source>
</evidence>
<proteinExistence type="predicted"/>
<dbReference type="InterPro" id="IPR044862">
    <property type="entry name" value="Pro_4_hyd_alph_FE2OG_OXY"/>
</dbReference>
<protein>
    <submittedName>
        <fullName evidence="8">PKHD-type hydroxylase</fullName>
    </submittedName>
</protein>
<evidence type="ECO:0000256" key="6">
    <source>
        <dbReference type="ARBA" id="ARBA00023004"/>
    </source>
</evidence>
<gene>
    <name evidence="8" type="ORF">SAMN04489759_11910</name>
</gene>
<dbReference type="PROSITE" id="PS51471">
    <property type="entry name" value="FE2OG_OXY"/>
    <property type="match status" value="1"/>
</dbReference>
<evidence type="ECO:0000259" key="7">
    <source>
        <dbReference type="PROSITE" id="PS51471"/>
    </source>
</evidence>
<reference evidence="9" key="1">
    <citation type="submission" date="2016-10" db="EMBL/GenBank/DDBJ databases">
        <authorList>
            <person name="Varghese N."/>
            <person name="Submissions S."/>
        </authorList>
    </citation>
    <scope>NUCLEOTIDE SEQUENCE [LARGE SCALE GENOMIC DNA]</scope>
    <source>
        <strain evidence="9">DSM 16477</strain>
    </source>
</reference>
<dbReference type="Proteomes" id="UP000199399">
    <property type="component" value="Unassembled WGS sequence"/>
</dbReference>
<organism evidence="8 9">
    <name type="scientific">Sulfitobacter delicatus</name>
    <dbReference type="NCBI Taxonomy" id="218672"/>
    <lineage>
        <taxon>Bacteria</taxon>
        <taxon>Pseudomonadati</taxon>
        <taxon>Pseudomonadota</taxon>
        <taxon>Alphaproteobacteria</taxon>
        <taxon>Rhodobacterales</taxon>
        <taxon>Roseobacteraceae</taxon>
        <taxon>Sulfitobacter</taxon>
    </lineage>
</organism>
<dbReference type="GO" id="GO:0031418">
    <property type="term" value="F:L-ascorbic acid binding"/>
    <property type="evidence" value="ECO:0007669"/>
    <property type="project" value="UniProtKB-KW"/>
</dbReference>
<evidence type="ECO:0000256" key="2">
    <source>
        <dbReference type="ARBA" id="ARBA00022723"/>
    </source>
</evidence>
<dbReference type="GO" id="GO:0051213">
    <property type="term" value="F:dioxygenase activity"/>
    <property type="evidence" value="ECO:0007669"/>
    <property type="project" value="UniProtKB-KW"/>
</dbReference>
<dbReference type="Pfam" id="PF13640">
    <property type="entry name" value="2OG-FeII_Oxy_3"/>
    <property type="match status" value="1"/>
</dbReference>
<dbReference type="SMART" id="SM00702">
    <property type="entry name" value="P4Hc"/>
    <property type="match status" value="1"/>
</dbReference>
<accession>A0A1G7Z5A9</accession>
<keyword evidence="3" id="KW-0847">Vitamin C</keyword>
<dbReference type="STRING" id="218672.SAMN04489759_11910"/>
<dbReference type="GO" id="GO:0005506">
    <property type="term" value="F:iron ion binding"/>
    <property type="evidence" value="ECO:0007669"/>
    <property type="project" value="InterPro"/>
</dbReference>
<dbReference type="RefSeq" id="WP_093744162.1">
    <property type="nucleotide sequence ID" value="NZ_FNBP01000019.1"/>
</dbReference>
<dbReference type="Gene3D" id="2.60.120.620">
    <property type="entry name" value="q2cbj1_9rhob like domain"/>
    <property type="match status" value="1"/>
</dbReference>
<evidence type="ECO:0000313" key="9">
    <source>
        <dbReference type="Proteomes" id="UP000199399"/>
    </source>
</evidence>
<feature type="domain" description="Fe2OG dioxygenase" evidence="7">
    <location>
        <begin position="82"/>
        <end position="179"/>
    </location>
</feature>
<dbReference type="EMBL" id="FNBP01000019">
    <property type="protein sequence ID" value="SDH03898.1"/>
    <property type="molecule type" value="Genomic_DNA"/>
</dbReference>
<evidence type="ECO:0000256" key="3">
    <source>
        <dbReference type="ARBA" id="ARBA00022896"/>
    </source>
</evidence>
<keyword evidence="6" id="KW-0408">Iron</keyword>
<comment type="cofactor">
    <cofactor evidence="1">
        <name>L-ascorbate</name>
        <dbReference type="ChEBI" id="CHEBI:38290"/>
    </cofactor>
</comment>
<dbReference type="GO" id="GO:0016705">
    <property type="term" value="F:oxidoreductase activity, acting on paired donors, with incorporation or reduction of molecular oxygen"/>
    <property type="evidence" value="ECO:0007669"/>
    <property type="project" value="InterPro"/>
</dbReference>
<evidence type="ECO:0000313" key="8">
    <source>
        <dbReference type="EMBL" id="SDH03898.1"/>
    </source>
</evidence>
<dbReference type="AlphaFoldDB" id="A0A1G7Z5A9"/>
<evidence type="ECO:0000256" key="1">
    <source>
        <dbReference type="ARBA" id="ARBA00001961"/>
    </source>
</evidence>